<dbReference type="GO" id="GO:0003964">
    <property type="term" value="F:RNA-directed DNA polymerase activity"/>
    <property type="evidence" value="ECO:0007669"/>
    <property type="project" value="UniProtKB-KW"/>
</dbReference>
<keyword evidence="1" id="KW-0808">Transferase</keyword>
<keyword evidence="1" id="KW-0548">Nucleotidyltransferase</keyword>
<reference evidence="1 2" key="1">
    <citation type="journal article" date="2018" name="Front. Plant Sci.">
        <title>Red Clover (Trifolium pratense) and Zigzag Clover (T. medium) - A Picture of Genomic Similarities and Differences.</title>
        <authorList>
            <person name="Dluhosova J."/>
            <person name="Istvanek J."/>
            <person name="Nedelnik J."/>
            <person name="Repkova J."/>
        </authorList>
    </citation>
    <scope>NUCLEOTIDE SEQUENCE [LARGE SCALE GENOMIC DNA]</scope>
    <source>
        <strain evidence="2">cv. 10/8</strain>
        <tissue evidence="1">Leaf</tissue>
    </source>
</reference>
<dbReference type="AlphaFoldDB" id="A0A392RYM7"/>
<proteinExistence type="predicted"/>
<evidence type="ECO:0000313" key="2">
    <source>
        <dbReference type="Proteomes" id="UP000265520"/>
    </source>
</evidence>
<dbReference type="Proteomes" id="UP000265520">
    <property type="component" value="Unassembled WGS sequence"/>
</dbReference>
<feature type="non-terminal residue" evidence="1">
    <location>
        <position position="88"/>
    </location>
</feature>
<sequence length="88" mass="10048">QRINSPDQQSWLTKLLGYQFEVKYKPGLENKAADALSRVYDDAELNTIVSYPTWVDSKKLLDEVAKDDDIQKLVAELQLNPEAKAGFY</sequence>
<comment type="caution">
    <text evidence="1">The sequence shown here is derived from an EMBL/GenBank/DDBJ whole genome shotgun (WGS) entry which is preliminary data.</text>
</comment>
<keyword evidence="1" id="KW-0695">RNA-directed DNA polymerase</keyword>
<name>A0A392RYM7_9FABA</name>
<accession>A0A392RYM7</accession>
<feature type="non-terminal residue" evidence="1">
    <location>
        <position position="1"/>
    </location>
</feature>
<evidence type="ECO:0000313" key="1">
    <source>
        <dbReference type="EMBL" id="MCI41723.1"/>
    </source>
</evidence>
<dbReference type="EMBL" id="LXQA010295495">
    <property type="protein sequence ID" value="MCI41723.1"/>
    <property type="molecule type" value="Genomic_DNA"/>
</dbReference>
<keyword evidence="2" id="KW-1185">Reference proteome</keyword>
<protein>
    <submittedName>
        <fullName evidence="1">RNA-directed DNA polymerase (Reverse transcriptase)</fullName>
    </submittedName>
</protein>
<organism evidence="1 2">
    <name type="scientific">Trifolium medium</name>
    <dbReference type="NCBI Taxonomy" id="97028"/>
    <lineage>
        <taxon>Eukaryota</taxon>
        <taxon>Viridiplantae</taxon>
        <taxon>Streptophyta</taxon>
        <taxon>Embryophyta</taxon>
        <taxon>Tracheophyta</taxon>
        <taxon>Spermatophyta</taxon>
        <taxon>Magnoliopsida</taxon>
        <taxon>eudicotyledons</taxon>
        <taxon>Gunneridae</taxon>
        <taxon>Pentapetalae</taxon>
        <taxon>rosids</taxon>
        <taxon>fabids</taxon>
        <taxon>Fabales</taxon>
        <taxon>Fabaceae</taxon>
        <taxon>Papilionoideae</taxon>
        <taxon>50 kb inversion clade</taxon>
        <taxon>NPAAA clade</taxon>
        <taxon>Hologalegina</taxon>
        <taxon>IRL clade</taxon>
        <taxon>Trifolieae</taxon>
        <taxon>Trifolium</taxon>
    </lineage>
</organism>